<dbReference type="GO" id="GO:0000785">
    <property type="term" value="C:chromatin"/>
    <property type="evidence" value="ECO:0007669"/>
    <property type="project" value="TreeGrafter"/>
</dbReference>
<sequence>MQTRQGGHMKSPKSKSSGSLASGSGGRIVPWSKNLISDLPRLSKSLKKHLPMRSSNGVSGEKRPQRKRRRTQKFVDSDSEKEQIELERVMKMSKIESRKAEISDIPYCRVFRPTLQEFSDPLAYIRKIRSQAEDTGICKIIPPNGWNRPASLRLLKCEKTFPTRKQPVHQLQQGVGFMAGQDYTVSEFRKMAEKFSKDFAAKFNARRFGNSKPVRPTRSKKLKIKAESLKTETNHSAKMDMSSPETNFEKKDVKMKFENDSKKINNSRRRKFDGRSKRPNALKKFEELTSVEKLEQYETAFWNMIDRNEECTVEYGNDIDRRNFMSGFTTDVQESSWNLNFLPRNPTSLLRHIDDNISGVTIPWIYVGMLFAAFCWHYEDDSLYSISYNHYGAEKVWYGVPGSHAEQMERVVKDALPDLFTDEPDLMMKLVTMLNPTILMAAGIPVTKAFHEPGQFMVTFPRSFHCGFNSGFNLAEAVNFATENWLPYGLECAKKYVKFCRESVLSHHRIVVITAQNLQLNCESRFVSDAMLTLCHAESHWRDYAIDFVLADVPLDSSVFQAHDIDPPLCLACKSACFLSFVVCKCSGNIVCPGHADCLCKCANKHRLLKYRYTMKQLWTLANQTAAAASRQ</sequence>
<accession>A0A6A7G8Z7</accession>
<dbReference type="Pfam" id="PF02928">
    <property type="entry name" value="zf-C5HC2"/>
    <property type="match status" value="1"/>
</dbReference>
<dbReference type="InterPro" id="IPR004198">
    <property type="entry name" value="Znf_C5HC2"/>
</dbReference>
<evidence type="ECO:0000256" key="3">
    <source>
        <dbReference type="SAM" id="MobiDB-lite"/>
    </source>
</evidence>
<evidence type="ECO:0000259" key="4">
    <source>
        <dbReference type="PROSITE" id="PS51183"/>
    </source>
</evidence>
<dbReference type="Pfam" id="PF02373">
    <property type="entry name" value="JmjC"/>
    <property type="match status" value="1"/>
</dbReference>
<organism evidence="6">
    <name type="scientific">Hirondellea gigas</name>
    <dbReference type="NCBI Taxonomy" id="1518452"/>
    <lineage>
        <taxon>Eukaryota</taxon>
        <taxon>Metazoa</taxon>
        <taxon>Ecdysozoa</taxon>
        <taxon>Arthropoda</taxon>
        <taxon>Crustacea</taxon>
        <taxon>Multicrustacea</taxon>
        <taxon>Malacostraca</taxon>
        <taxon>Eumalacostraca</taxon>
        <taxon>Peracarida</taxon>
        <taxon>Amphipoda</taxon>
        <taxon>Amphilochidea</taxon>
        <taxon>Lysianassida</taxon>
        <taxon>Lysianassidira</taxon>
        <taxon>Lysianassoidea</taxon>
        <taxon>Lysianassidae</taxon>
        <taxon>Hirondellea</taxon>
    </lineage>
</organism>
<dbReference type="GO" id="GO:0010468">
    <property type="term" value="P:regulation of gene expression"/>
    <property type="evidence" value="ECO:0007669"/>
    <property type="project" value="TreeGrafter"/>
</dbReference>
<name>A0A6A7G8Z7_9CRUS</name>
<dbReference type="PANTHER" id="PTHR10694">
    <property type="entry name" value="LYSINE-SPECIFIC DEMETHYLASE"/>
    <property type="match status" value="1"/>
</dbReference>
<dbReference type="InterPro" id="IPR003347">
    <property type="entry name" value="JmjC_dom"/>
</dbReference>
<feature type="domain" description="JmjN" evidence="4">
    <location>
        <begin position="108"/>
        <end position="149"/>
    </location>
</feature>
<dbReference type="PROSITE" id="PS51184">
    <property type="entry name" value="JMJC"/>
    <property type="match status" value="1"/>
</dbReference>
<keyword evidence="2" id="KW-0539">Nucleus</keyword>
<evidence type="ECO:0000313" key="6">
    <source>
        <dbReference type="EMBL" id="LAC27426.1"/>
    </source>
</evidence>
<dbReference type="GO" id="GO:0005634">
    <property type="term" value="C:nucleus"/>
    <property type="evidence" value="ECO:0007669"/>
    <property type="project" value="UniProtKB-SubCell"/>
</dbReference>
<dbReference type="Pfam" id="PF02375">
    <property type="entry name" value="JmjN"/>
    <property type="match status" value="1"/>
</dbReference>
<evidence type="ECO:0000256" key="2">
    <source>
        <dbReference type="ARBA" id="ARBA00023242"/>
    </source>
</evidence>
<feature type="compositionally biased region" description="Low complexity" evidence="3">
    <location>
        <begin position="1"/>
        <end position="22"/>
    </location>
</feature>
<comment type="subcellular location">
    <subcellularLocation>
        <location evidence="1">Nucleus</location>
    </subcellularLocation>
</comment>
<evidence type="ECO:0000256" key="1">
    <source>
        <dbReference type="ARBA" id="ARBA00004123"/>
    </source>
</evidence>
<dbReference type="GO" id="GO:0032259">
    <property type="term" value="P:methylation"/>
    <property type="evidence" value="ECO:0007669"/>
    <property type="project" value="UniProtKB-KW"/>
</dbReference>
<evidence type="ECO:0000259" key="5">
    <source>
        <dbReference type="PROSITE" id="PS51184"/>
    </source>
</evidence>
<dbReference type="GO" id="GO:0008168">
    <property type="term" value="F:methyltransferase activity"/>
    <property type="evidence" value="ECO:0007669"/>
    <property type="project" value="UniProtKB-KW"/>
</dbReference>
<dbReference type="InterPro" id="IPR003349">
    <property type="entry name" value="JmjN"/>
</dbReference>
<feature type="domain" description="JmjC" evidence="5">
    <location>
        <begin position="331"/>
        <end position="497"/>
    </location>
</feature>
<feature type="region of interest" description="Disordered" evidence="3">
    <location>
        <begin position="1"/>
        <end position="81"/>
    </location>
</feature>
<proteinExistence type="evidence at transcript level"/>
<keyword evidence="6" id="KW-0489">Methyltransferase</keyword>
<dbReference type="SMART" id="SM00545">
    <property type="entry name" value="JmjN"/>
    <property type="match status" value="1"/>
</dbReference>
<dbReference type="PANTHER" id="PTHR10694:SF113">
    <property type="entry name" value="PROTEIN JUMONJI"/>
    <property type="match status" value="1"/>
</dbReference>
<dbReference type="PROSITE" id="PS51183">
    <property type="entry name" value="JMJN"/>
    <property type="match status" value="1"/>
</dbReference>
<protein>
    <submittedName>
        <fullName evidence="6">Lysine-specific demethylase 5A-like</fullName>
    </submittedName>
</protein>
<dbReference type="GO" id="GO:0034647">
    <property type="term" value="F:histone H3K4me/H3K4me2/H3K4me3 demethylase activity"/>
    <property type="evidence" value="ECO:0007669"/>
    <property type="project" value="TreeGrafter"/>
</dbReference>
<keyword evidence="6" id="KW-0808">Transferase</keyword>
<reference evidence="6" key="1">
    <citation type="submission" date="2017-11" db="EMBL/GenBank/DDBJ databases">
        <title>The sensing device of the deep-sea amphipod.</title>
        <authorList>
            <person name="Kobayashi H."/>
            <person name="Nagahama T."/>
            <person name="Arai W."/>
            <person name="Sasagawa Y."/>
            <person name="Umeda M."/>
            <person name="Hayashi T."/>
            <person name="Nikaido I."/>
            <person name="Watanabe H."/>
            <person name="Oguri K."/>
            <person name="Kitazato H."/>
            <person name="Fujioka K."/>
            <person name="Kido Y."/>
            <person name="Takami H."/>
        </authorList>
    </citation>
    <scope>NUCLEOTIDE SEQUENCE</scope>
    <source>
        <tissue evidence="6">Whole body</tissue>
    </source>
</reference>
<dbReference type="Gene3D" id="2.60.120.650">
    <property type="entry name" value="Cupin"/>
    <property type="match status" value="2"/>
</dbReference>
<dbReference type="SMART" id="SM00558">
    <property type="entry name" value="JmjC"/>
    <property type="match status" value="1"/>
</dbReference>
<dbReference type="EMBL" id="IACT01008314">
    <property type="protein sequence ID" value="LAC27426.1"/>
    <property type="molecule type" value="mRNA"/>
</dbReference>
<dbReference type="AlphaFoldDB" id="A0A6A7G8Z7"/>
<dbReference type="SUPFAM" id="SSF51197">
    <property type="entry name" value="Clavaminate synthase-like"/>
    <property type="match status" value="1"/>
</dbReference>